<dbReference type="InterPro" id="IPR017927">
    <property type="entry name" value="FAD-bd_FR_type"/>
</dbReference>
<keyword evidence="1" id="KW-0285">Flavoprotein</keyword>
<dbReference type="InterPro" id="IPR017938">
    <property type="entry name" value="Riboflavin_synthase-like_b-brl"/>
</dbReference>
<keyword evidence="6" id="KW-0411">Iron-sulfur</keyword>
<dbReference type="SUPFAM" id="SSF54292">
    <property type="entry name" value="2Fe-2S ferredoxin-like"/>
    <property type="match status" value="1"/>
</dbReference>
<organism evidence="9 10">
    <name type="scientific">Hydrogenophaga intermedia</name>
    <dbReference type="NCBI Taxonomy" id="65786"/>
    <lineage>
        <taxon>Bacteria</taxon>
        <taxon>Pseudomonadati</taxon>
        <taxon>Pseudomonadota</taxon>
        <taxon>Betaproteobacteria</taxon>
        <taxon>Burkholderiales</taxon>
        <taxon>Comamonadaceae</taxon>
        <taxon>Hydrogenophaga</taxon>
    </lineage>
</organism>
<dbReference type="Gene3D" id="2.40.30.10">
    <property type="entry name" value="Translation factors"/>
    <property type="match status" value="1"/>
</dbReference>
<dbReference type="InterPro" id="IPR036010">
    <property type="entry name" value="2Fe-2S_ferredoxin-like_sf"/>
</dbReference>
<keyword evidence="3" id="KW-0479">Metal-binding</keyword>
<feature type="domain" description="2Fe-2S ferredoxin-type" evidence="7">
    <location>
        <begin position="234"/>
        <end position="319"/>
    </location>
</feature>
<evidence type="ECO:0000259" key="8">
    <source>
        <dbReference type="PROSITE" id="PS51384"/>
    </source>
</evidence>
<evidence type="ECO:0000256" key="1">
    <source>
        <dbReference type="ARBA" id="ARBA00022630"/>
    </source>
</evidence>
<feature type="domain" description="FAD-binding FR-type" evidence="8">
    <location>
        <begin position="2"/>
        <end position="103"/>
    </location>
</feature>
<dbReference type="GO" id="GO:0046872">
    <property type="term" value="F:metal ion binding"/>
    <property type="evidence" value="ECO:0007669"/>
    <property type="project" value="UniProtKB-KW"/>
</dbReference>
<dbReference type="CDD" id="cd06185">
    <property type="entry name" value="PDR_like"/>
    <property type="match status" value="1"/>
</dbReference>
<dbReference type="InterPro" id="IPR039261">
    <property type="entry name" value="FNR_nucleotide-bd"/>
</dbReference>
<dbReference type="RefSeq" id="WP_009516771.1">
    <property type="nucleotide sequence ID" value="NZ_CCAE010000003.1"/>
</dbReference>
<evidence type="ECO:0000256" key="2">
    <source>
        <dbReference type="ARBA" id="ARBA00022714"/>
    </source>
</evidence>
<dbReference type="PROSITE" id="PS00197">
    <property type="entry name" value="2FE2S_FER_1"/>
    <property type="match status" value="1"/>
</dbReference>
<accession>A0A1L1PNU9</accession>
<dbReference type="PROSITE" id="PS51085">
    <property type="entry name" value="2FE2S_FER_2"/>
    <property type="match status" value="1"/>
</dbReference>
<dbReference type="SUPFAM" id="SSF63380">
    <property type="entry name" value="Riboflavin synthase domain-like"/>
    <property type="match status" value="1"/>
</dbReference>
<dbReference type="InterPro" id="IPR012675">
    <property type="entry name" value="Beta-grasp_dom_sf"/>
</dbReference>
<dbReference type="Pfam" id="PF00111">
    <property type="entry name" value="Fer2"/>
    <property type="match status" value="1"/>
</dbReference>
<evidence type="ECO:0000256" key="5">
    <source>
        <dbReference type="ARBA" id="ARBA00023004"/>
    </source>
</evidence>
<evidence type="ECO:0000256" key="3">
    <source>
        <dbReference type="ARBA" id="ARBA00022723"/>
    </source>
</evidence>
<dbReference type="SUPFAM" id="SSF52343">
    <property type="entry name" value="Ferredoxin reductase-like, C-terminal NADP-linked domain"/>
    <property type="match status" value="1"/>
</dbReference>
<name>A0A1L1PNU9_HYDIT</name>
<dbReference type="Gene3D" id="3.10.20.30">
    <property type="match status" value="1"/>
</dbReference>
<evidence type="ECO:0000256" key="6">
    <source>
        <dbReference type="ARBA" id="ARBA00023014"/>
    </source>
</evidence>
<dbReference type="AlphaFoldDB" id="A0A1L1PNU9"/>
<dbReference type="Proteomes" id="UP000028878">
    <property type="component" value="Unassembled WGS sequence"/>
</dbReference>
<gene>
    <name evidence="9" type="ORF">BN948_00672</name>
</gene>
<dbReference type="GO" id="GO:0051537">
    <property type="term" value="F:2 iron, 2 sulfur cluster binding"/>
    <property type="evidence" value="ECO:0007669"/>
    <property type="project" value="UniProtKB-KW"/>
</dbReference>
<reference evidence="10" key="1">
    <citation type="submission" date="2014-02" db="EMBL/GenBank/DDBJ databases">
        <authorList>
            <person name="Gan H."/>
        </authorList>
    </citation>
    <scope>NUCLEOTIDE SEQUENCE [LARGE SCALE GENOMIC DNA]</scope>
    <source>
        <strain evidence="10">S1</strain>
    </source>
</reference>
<dbReference type="InterPro" id="IPR050415">
    <property type="entry name" value="MRET"/>
</dbReference>
<sequence>MSLDFFVKVARVHAEAEDIVLLDLEREGQPLPAFTAGAHIDVKTPSGAVRQYSLCNAPGEPGPYQIAVLRETGGRGGSASMHDALAEGDTLQVSAPRNHFALSEDPGPSLLFAAGIGITPIVAMAETLHAQGRDFTLHYCARSEARTAFLQRLRGRPYADRVRFHFDGGEADRRLDIGAALAAAPPGAHVYVCGPQAFITGVQGSAARAGWPVERVHFEHFSGATVDTSGDGAFDVVLARSGRTVRIAPDVSITQALAAEGVAIETSCEQGVCGTCLTTVLEGEVDHRDLYLMPDEQAQHTQILPCCSRAKSARLVLDL</sequence>
<dbReference type="InterPro" id="IPR006058">
    <property type="entry name" value="2Fe2S_fd_BS"/>
</dbReference>
<protein>
    <submittedName>
        <fullName evidence="9">Phthalate 4,5-dioxygenase</fullName>
    </submittedName>
</protein>
<dbReference type="Pfam" id="PF00175">
    <property type="entry name" value="NAD_binding_1"/>
    <property type="match status" value="1"/>
</dbReference>
<dbReference type="InterPro" id="IPR001433">
    <property type="entry name" value="OxRdtase_FAD/NAD-bd"/>
</dbReference>
<keyword evidence="10" id="KW-1185">Reference proteome</keyword>
<dbReference type="PROSITE" id="PS51384">
    <property type="entry name" value="FAD_FR"/>
    <property type="match status" value="1"/>
</dbReference>
<keyword evidence="4" id="KW-0560">Oxidoreductase</keyword>
<evidence type="ECO:0000313" key="9">
    <source>
        <dbReference type="EMBL" id="CDN86271.1"/>
    </source>
</evidence>
<dbReference type="PANTHER" id="PTHR47354">
    <property type="entry name" value="NADH OXIDOREDUCTASE HCR"/>
    <property type="match status" value="1"/>
</dbReference>
<keyword evidence="2" id="KW-0001">2Fe-2S</keyword>
<dbReference type="Gene3D" id="3.40.50.80">
    <property type="entry name" value="Nucleotide-binding domain of ferredoxin-NADP reductase (FNR) module"/>
    <property type="match status" value="1"/>
</dbReference>
<dbReference type="PANTHER" id="PTHR47354:SF1">
    <property type="entry name" value="CARNITINE MONOOXYGENASE REDUCTASE SUBUNIT"/>
    <property type="match status" value="1"/>
</dbReference>
<dbReference type="EMBL" id="CCAE010000003">
    <property type="protein sequence ID" value="CDN86271.1"/>
    <property type="molecule type" value="Genomic_DNA"/>
</dbReference>
<dbReference type="InterPro" id="IPR001041">
    <property type="entry name" value="2Fe-2S_ferredoxin-type"/>
</dbReference>
<dbReference type="GO" id="GO:0051213">
    <property type="term" value="F:dioxygenase activity"/>
    <property type="evidence" value="ECO:0007669"/>
    <property type="project" value="UniProtKB-KW"/>
</dbReference>
<evidence type="ECO:0000256" key="4">
    <source>
        <dbReference type="ARBA" id="ARBA00023002"/>
    </source>
</evidence>
<keyword evidence="5" id="KW-0408">Iron</keyword>
<reference evidence="10" key="2">
    <citation type="submission" date="2014-11" db="EMBL/GenBank/DDBJ databases">
        <title>Draft genome sequence of Hydrogenophaga intermedia S1.</title>
        <authorList>
            <person name="Gan H.M."/>
            <person name="Chew T.H."/>
            <person name="Stolz A."/>
        </authorList>
    </citation>
    <scope>NUCLEOTIDE SEQUENCE [LARGE SCALE GENOMIC DNA]</scope>
    <source>
        <strain evidence="10">S1</strain>
    </source>
</reference>
<dbReference type="CDD" id="cd00207">
    <property type="entry name" value="fer2"/>
    <property type="match status" value="1"/>
</dbReference>
<evidence type="ECO:0000259" key="7">
    <source>
        <dbReference type="PROSITE" id="PS51085"/>
    </source>
</evidence>
<proteinExistence type="predicted"/>
<keyword evidence="9" id="KW-0223">Dioxygenase</keyword>
<evidence type="ECO:0000313" key="10">
    <source>
        <dbReference type="Proteomes" id="UP000028878"/>
    </source>
</evidence>
<dbReference type="PRINTS" id="PR00409">
    <property type="entry name" value="PHDIOXRDTASE"/>
</dbReference>